<evidence type="ECO:0000313" key="1">
    <source>
        <dbReference type="EMBL" id="KDR68408.1"/>
    </source>
</evidence>
<reference evidence="2" key="1">
    <citation type="journal article" date="2014" name="Proc. Natl. Acad. Sci. U.S.A.">
        <title>Extensive sampling of basidiomycete genomes demonstrates inadequacy of the white-rot/brown-rot paradigm for wood decay fungi.</title>
        <authorList>
            <person name="Riley R."/>
            <person name="Salamov A.A."/>
            <person name="Brown D.W."/>
            <person name="Nagy L.G."/>
            <person name="Floudas D."/>
            <person name="Held B.W."/>
            <person name="Levasseur A."/>
            <person name="Lombard V."/>
            <person name="Morin E."/>
            <person name="Otillar R."/>
            <person name="Lindquist E.A."/>
            <person name="Sun H."/>
            <person name="LaButti K.M."/>
            <person name="Schmutz J."/>
            <person name="Jabbour D."/>
            <person name="Luo H."/>
            <person name="Baker S.E."/>
            <person name="Pisabarro A.G."/>
            <person name="Walton J.D."/>
            <person name="Blanchette R.A."/>
            <person name="Henrissat B."/>
            <person name="Martin F."/>
            <person name="Cullen D."/>
            <person name="Hibbett D.S."/>
            <person name="Grigoriev I.V."/>
        </authorList>
    </citation>
    <scope>NUCLEOTIDE SEQUENCE [LARGE SCALE GENOMIC DNA]</scope>
    <source>
        <strain evidence="2">CBS 339.88</strain>
    </source>
</reference>
<organism evidence="1 2">
    <name type="scientific">Galerina marginata (strain CBS 339.88)</name>
    <dbReference type="NCBI Taxonomy" id="685588"/>
    <lineage>
        <taxon>Eukaryota</taxon>
        <taxon>Fungi</taxon>
        <taxon>Dikarya</taxon>
        <taxon>Basidiomycota</taxon>
        <taxon>Agaricomycotina</taxon>
        <taxon>Agaricomycetes</taxon>
        <taxon>Agaricomycetidae</taxon>
        <taxon>Agaricales</taxon>
        <taxon>Agaricineae</taxon>
        <taxon>Strophariaceae</taxon>
        <taxon>Galerina</taxon>
    </lineage>
</organism>
<dbReference type="AlphaFoldDB" id="A0A067SNS1"/>
<gene>
    <name evidence="1" type="ORF">GALMADRAFT_1044290</name>
</gene>
<keyword evidence="2" id="KW-1185">Reference proteome</keyword>
<dbReference type="Proteomes" id="UP000027222">
    <property type="component" value="Unassembled WGS sequence"/>
</dbReference>
<accession>A0A067SNS1</accession>
<name>A0A067SNS1_GALM3</name>
<dbReference type="OrthoDB" id="3141919at2759"/>
<dbReference type="HOGENOM" id="CLU_046303_1_0_1"/>
<protein>
    <submittedName>
        <fullName evidence="1">Uncharacterized protein</fullName>
    </submittedName>
</protein>
<evidence type="ECO:0000313" key="2">
    <source>
        <dbReference type="Proteomes" id="UP000027222"/>
    </source>
</evidence>
<sequence>MDRPSQTVIPMPGILELRVNSPSVRLYPVAQPTISDDVLAATAMTPGANSPSTPSICLLRGSLDDFVRYSRQEASKWLMDLAHDICDPAEHRGSLLVWQEQQQQWRPVAATDPLTASIYRYDLPVGITVGLSKISQRARKSVTTESGNASAMANRVKGRDGQCWVTAVDDPVVNSHICPKRMGDHVGRIIFRTFTSLPLPPNLSIYNEIFGLCLSKTLDAWFDQYEMGLRFVSPNNYECHMFSIEPANMEYTLLGRIQRPTAYPAIHGHHASPPQPQLNNVPPPGLFRWHYLQCVLKRFVHDDYKNLENINLPELPLRMDGDSDDDGTDSWAEWPSDPLALDLGSVVENGLEEREERHRAVATWISTTE</sequence>
<dbReference type="EMBL" id="KL142408">
    <property type="protein sequence ID" value="KDR68408.1"/>
    <property type="molecule type" value="Genomic_DNA"/>
</dbReference>
<proteinExistence type="predicted"/>